<dbReference type="Pfam" id="PF02811">
    <property type="entry name" value="PHP"/>
    <property type="match status" value="1"/>
</dbReference>
<dbReference type="InterPro" id="IPR016195">
    <property type="entry name" value="Pol/histidinol_Pase-like"/>
</dbReference>
<accession>A0A1G8Y299</accession>
<dbReference type="Gene3D" id="3.20.20.140">
    <property type="entry name" value="Metal-dependent hydrolases"/>
    <property type="match status" value="1"/>
</dbReference>
<dbReference type="InterPro" id="IPR004013">
    <property type="entry name" value="PHP_dom"/>
</dbReference>
<evidence type="ECO:0000313" key="2">
    <source>
        <dbReference type="EMBL" id="SDJ96245.1"/>
    </source>
</evidence>
<keyword evidence="3" id="KW-1185">Reference proteome</keyword>
<evidence type="ECO:0000259" key="1">
    <source>
        <dbReference type="SMART" id="SM00481"/>
    </source>
</evidence>
<dbReference type="Proteomes" id="UP000198718">
    <property type="component" value="Unassembled WGS sequence"/>
</dbReference>
<dbReference type="SMART" id="SM00481">
    <property type="entry name" value="POLIIIAc"/>
    <property type="match status" value="1"/>
</dbReference>
<dbReference type="PANTHER" id="PTHR36928">
    <property type="entry name" value="PHOSPHATASE YCDX-RELATED"/>
    <property type="match status" value="1"/>
</dbReference>
<keyword evidence="2" id="KW-0378">Hydrolase</keyword>
<feature type="domain" description="Polymerase/histidinol phosphatase N-terminal" evidence="1">
    <location>
        <begin position="5"/>
        <end position="79"/>
    </location>
</feature>
<dbReference type="CDD" id="cd07437">
    <property type="entry name" value="PHP_HisPPase_Ycdx_like"/>
    <property type="match status" value="1"/>
</dbReference>
<dbReference type="GO" id="GO:0005829">
    <property type="term" value="C:cytosol"/>
    <property type="evidence" value="ECO:0007669"/>
    <property type="project" value="TreeGrafter"/>
</dbReference>
<gene>
    <name evidence="2" type="ORF">SAMN05660472_00387</name>
</gene>
<organism evidence="2 3">
    <name type="scientific">Natronincola ferrireducens</name>
    <dbReference type="NCBI Taxonomy" id="393762"/>
    <lineage>
        <taxon>Bacteria</taxon>
        <taxon>Bacillati</taxon>
        <taxon>Bacillota</taxon>
        <taxon>Clostridia</taxon>
        <taxon>Peptostreptococcales</taxon>
        <taxon>Natronincolaceae</taxon>
        <taxon>Natronincola</taxon>
    </lineage>
</organism>
<dbReference type="SUPFAM" id="SSF89550">
    <property type="entry name" value="PHP domain-like"/>
    <property type="match status" value="1"/>
</dbReference>
<dbReference type="EMBL" id="FNFP01000001">
    <property type="protein sequence ID" value="SDJ96245.1"/>
    <property type="molecule type" value="Genomic_DNA"/>
</dbReference>
<dbReference type="RefSeq" id="WP_090549519.1">
    <property type="nucleotide sequence ID" value="NZ_FNFP01000001.1"/>
</dbReference>
<dbReference type="OrthoDB" id="9808747at2"/>
<protein>
    <submittedName>
        <fullName evidence="2">Putative hydrolase</fullName>
    </submittedName>
</protein>
<dbReference type="InterPro" id="IPR050243">
    <property type="entry name" value="PHP_phosphatase"/>
</dbReference>
<dbReference type="GO" id="GO:0008270">
    <property type="term" value="F:zinc ion binding"/>
    <property type="evidence" value="ECO:0007669"/>
    <property type="project" value="TreeGrafter"/>
</dbReference>
<dbReference type="GO" id="GO:0042578">
    <property type="term" value="F:phosphoric ester hydrolase activity"/>
    <property type="evidence" value="ECO:0007669"/>
    <property type="project" value="TreeGrafter"/>
</dbReference>
<evidence type="ECO:0000313" key="3">
    <source>
        <dbReference type="Proteomes" id="UP000198718"/>
    </source>
</evidence>
<dbReference type="PANTHER" id="PTHR36928:SF1">
    <property type="entry name" value="PHOSPHATASE YCDX-RELATED"/>
    <property type="match status" value="1"/>
</dbReference>
<reference evidence="2 3" key="1">
    <citation type="submission" date="2016-10" db="EMBL/GenBank/DDBJ databases">
        <authorList>
            <person name="de Groot N.N."/>
        </authorList>
    </citation>
    <scope>NUCLEOTIDE SEQUENCE [LARGE SCALE GENOMIC DNA]</scope>
    <source>
        <strain evidence="2 3">DSM 18346</strain>
    </source>
</reference>
<dbReference type="AlphaFoldDB" id="A0A1G8Y299"/>
<proteinExistence type="predicted"/>
<sequence length="239" mass="26462">MKLILDTHCHTLSSGHAYSTIQEMAAYAKTIDFQLIAITDHGPKMPGSAHKLHFRNLRVVPKEINGVEVLRGVEVNILDYDGKLDLSDNVLKDLDLVIASLHHPCIKSGTVEENTHALINVIKNPYIHIIGHPGNPAYPIDIEKVIDAAKEYNTLIEINNSSLKPETFRVGSKENCYNILKACRDKGVSVVVGSDAHIAFHIGNFSVAQEMLEDLQVPEELVMNTSVERLKAALSKKQK</sequence>
<dbReference type="STRING" id="393762.SAMN05660472_00387"/>
<dbReference type="NCBIfam" id="NF006702">
    <property type="entry name" value="PRK09248.1"/>
    <property type="match status" value="1"/>
</dbReference>
<name>A0A1G8Y299_9FIRM</name>
<dbReference type="InterPro" id="IPR003141">
    <property type="entry name" value="Pol/His_phosphatase_N"/>
</dbReference>